<dbReference type="InterPro" id="IPR051541">
    <property type="entry name" value="PTS_SugarTrans_NitroReg"/>
</dbReference>
<evidence type="ECO:0000256" key="4">
    <source>
        <dbReference type="ARBA" id="ARBA00022679"/>
    </source>
</evidence>
<evidence type="ECO:0000256" key="1">
    <source>
        <dbReference type="ARBA" id="ARBA00022448"/>
    </source>
</evidence>
<evidence type="ECO:0000313" key="8">
    <source>
        <dbReference type="Proteomes" id="UP000199652"/>
    </source>
</evidence>
<dbReference type="GO" id="GO:0016020">
    <property type="term" value="C:membrane"/>
    <property type="evidence" value="ECO:0007669"/>
    <property type="project" value="InterPro"/>
</dbReference>
<dbReference type="Pfam" id="PF00359">
    <property type="entry name" value="PTS_EIIA_2"/>
    <property type="match status" value="1"/>
</dbReference>
<dbReference type="GO" id="GO:0008982">
    <property type="term" value="F:protein-N(PI)-phosphohistidine-sugar phosphotransferase activity"/>
    <property type="evidence" value="ECO:0007669"/>
    <property type="project" value="InterPro"/>
</dbReference>
<dbReference type="GO" id="GO:0009401">
    <property type="term" value="P:phosphoenolpyruvate-dependent sugar phosphotransferase system"/>
    <property type="evidence" value="ECO:0007669"/>
    <property type="project" value="UniProtKB-KW"/>
</dbReference>
<dbReference type="SUPFAM" id="SSF55804">
    <property type="entry name" value="Phoshotransferase/anion transport protein"/>
    <property type="match status" value="1"/>
</dbReference>
<name>A0A1H3JMU0_EUBBA</name>
<reference evidence="8" key="1">
    <citation type="submission" date="2016-10" db="EMBL/GenBank/DDBJ databases">
        <authorList>
            <person name="Varghese N."/>
            <person name="Submissions S."/>
        </authorList>
    </citation>
    <scope>NUCLEOTIDE SEQUENCE [LARGE SCALE GENOMIC DNA]</scope>
    <source>
        <strain evidence="8">VPI 5359</strain>
    </source>
</reference>
<evidence type="ECO:0000313" key="7">
    <source>
        <dbReference type="EMBL" id="SDY40698.1"/>
    </source>
</evidence>
<protein>
    <submittedName>
        <fullName evidence="7">PTS system IIA component, Fru family</fullName>
    </submittedName>
</protein>
<dbReference type="EMBL" id="FNOU01000031">
    <property type="protein sequence ID" value="SDY40698.1"/>
    <property type="molecule type" value="Genomic_DNA"/>
</dbReference>
<dbReference type="CDD" id="cd00211">
    <property type="entry name" value="PTS_IIA_fru"/>
    <property type="match status" value="1"/>
</dbReference>
<sequence>MKNRLMEQEFVLFDLEVSNKEEAIRALIDAMDCDGRIGAISGYYDDVLKREAQASTAVGMMVATPHAKSKHVNVPSLGFARFKRAIQWDESEEVKMIFLIAVPEAEDGNQHLEIISSLFRKMVYDDFRDALSKAQKPIEIVELLKEN</sequence>
<dbReference type="PANTHER" id="PTHR47738:SF2">
    <property type="entry name" value="PTS SYSTEM FRUCTOSE-LIKE EIIA COMPONENT"/>
    <property type="match status" value="1"/>
</dbReference>
<evidence type="ECO:0000256" key="2">
    <source>
        <dbReference type="ARBA" id="ARBA00022553"/>
    </source>
</evidence>
<keyword evidence="3" id="KW-0762">Sugar transport</keyword>
<dbReference type="OrthoDB" id="95460at2"/>
<dbReference type="STRING" id="1528.SAMN04488579_13125"/>
<keyword evidence="5" id="KW-0598">Phosphotransferase system</keyword>
<feature type="domain" description="PTS EIIA type-2" evidence="6">
    <location>
        <begin position="4"/>
        <end position="147"/>
    </location>
</feature>
<dbReference type="PROSITE" id="PS51094">
    <property type="entry name" value="PTS_EIIA_TYPE_2"/>
    <property type="match status" value="1"/>
</dbReference>
<dbReference type="PANTHER" id="PTHR47738">
    <property type="entry name" value="PTS SYSTEM FRUCTOSE-LIKE EIIA COMPONENT-RELATED"/>
    <property type="match status" value="1"/>
</dbReference>
<keyword evidence="1" id="KW-0813">Transport</keyword>
<gene>
    <name evidence="7" type="ORF">SAMN04488579_13125</name>
</gene>
<dbReference type="Proteomes" id="UP000199652">
    <property type="component" value="Unassembled WGS sequence"/>
</dbReference>
<dbReference type="InterPro" id="IPR002178">
    <property type="entry name" value="PTS_EIIA_type-2_dom"/>
</dbReference>
<dbReference type="InterPro" id="IPR004715">
    <property type="entry name" value="PTS_IIA_fruc"/>
</dbReference>
<organism evidence="7 8">
    <name type="scientific">Eubacterium barkeri</name>
    <name type="common">Clostridium barkeri</name>
    <dbReference type="NCBI Taxonomy" id="1528"/>
    <lineage>
        <taxon>Bacteria</taxon>
        <taxon>Bacillati</taxon>
        <taxon>Bacillota</taxon>
        <taxon>Clostridia</taxon>
        <taxon>Eubacteriales</taxon>
        <taxon>Eubacteriaceae</taxon>
        <taxon>Eubacterium</taxon>
    </lineage>
</organism>
<evidence type="ECO:0000256" key="5">
    <source>
        <dbReference type="ARBA" id="ARBA00022683"/>
    </source>
</evidence>
<dbReference type="RefSeq" id="WP_090247124.1">
    <property type="nucleotide sequence ID" value="NZ_FNOU01000031.1"/>
</dbReference>
<evidence type="ECO:0000259" key="6">
    <source>
        <dbReference type="PROSITE" id="PS51094"/>
    </source>
</evidence>
<dbReference type="Gene3D" id="3.40.930.10">
    <property type="entry name" value="Mannitol-specific EII, Chain A"/>
    <property type="match status" value="1"/>
</dbReference>
<keyword evidence="2" id="KW-0597">Phosphoprotein</keyword>
<evidence type="ECO:0000256" key="3">
    <source>
        <dbReference type="ARBA" id="ARBA00022597"/>
    </source>
</evidence>
<dbReference type="AlphaFoldDB" id="A0A1H3JMU0"/>
<proteinExistence type="predicted"/>
<keyword evidence="8" id="KW-1185">Reference proteome</keyword>
<accession>A0A1H3JMU0</accession>
<keyword evidence="4" id="KW-0808">Transferase</keyword>
<dbReference type="NCBIfam" id="TIGR00848">
    <property type="entry name" value="fruA"/>
    <property type="match status" value="1"/>
</dbReference>
<dbReference type="InterPro" id="IPR016152">
    <property type="entry name" value="PTrfase/Anion_transptr"/>
</dbReference>